<evidence type="ECO:0000259" key="3">
    <source>
        <dbReference type="SMART" id="SM01074"/>
    </source>
</evidence>
<evidence type="ECO:0000256" key="1">
    <source>
        <dbReference type="ARBA" id="ARBA00006184"/>
    </source>
</evidence>
<dbReference type="GO" id="GO:0006260">
    <property type="term" value="P:DNA replication"/>
    <property type="evidence" value="ECO:0007669"/>
    <property type="project" value="UniProtKB-KW"/>
</dbReference>
<reference evidence="4" key="1">
    <citation type="journal article" date="2014" name="Front. Microbiol.">
        <title>High frequency of phylogenetically diverse reductive dehalogenase-homologous genes in deep subseafloor sedimentary metagenomes.</title>
        <authorList>
            <person name="Kawai M."/>
            <person name="Futagami T."/>
            <person name="Toyoda A."/>
            <person name="Takaki Y."/>
            <person name="Nishi S."/>
            <person name="Hori S."/>
            <person name="Arai W."/>
            <person name="Tsubouchi T."/>
            <person name="Morono Y."/>
            <person name="Uchiyama I."/>
            <person name="Ito T."/>
            <person name="Fujiyama A."/>
            <person name="Inagaki F."/>
            <person name="Takami H."/>
        </authorList>
    </citation>
    <scope>NUCLEOTIDE SEQUENCE</scope>
    <source>
        <strain evidence="4">Expedition CK06-06</strain>
    </source>
</reference>
<proteinExistence type="inferred from homology"/>
<comment type="similarity">
    <text evidence="1">Belongs to the CDC6/cdc18 family.</text>
</comment>
<comment type="caution">
    <text evidence="4">The sequence shown here is derived from an EMBL/GenBank/DDBJ whole genome shotgun (WGS) entry which is preliminary data.</text>
</comment>
<accession>X1A9T2</accession>
<gene>
    <name evidence="4" type="ORF">S01H4_23603</name>
</gene>
<name>X1A9T2_9ZZZZ</name>
<feature type="non-terminal residue" evidence="4">
    <location>
        <position position="1"/>
    </location>
</feature>
<dbReference type="EMBL" id="BART01010972">
    <property type="protein sequence ID" value="GAG79195.1"/>
    <property type="molecule type" value="Genomic_DNA"/>
</dbReference>
<evidence type="ECO:0000313" key="4">
    <source>
        <dbReference type="EMBL" id="GAG79195.1"/>
    </source>
</evidence>
<sequence length="110" mass="12586">DIVDQLNEQELLALYGIVKSLISNGEPFTLVDDAYEEYLVVCENYSVEPHVKMSFRKYIRQLSQLKIIASKTARIEDAQRGRHLQITLLDIPSSKLIELLDDIFGKKFGS</sequence>
<evidence type="ECO:0000256" key="2">
    <source>
        <dbReference type="ARBA" id="ARBA00022705"/>
    </source>
</evidence>
<dbReference type="SMART" id="SM01074">
    <property type="entry name" value="Cdc6_C"/>
    <property type="match status" value="1"/>
</dbReference>
<keyword evidence="2" id="KW-0235">DNA replication</keyword>
<dbReference type="Pfam" id="PF09079">
    <property type="entry name" value="WHD_Cdc6"/>
    <property type="match status" value="1"/>
</dbReference>
<dbReference type="SUPFAM" id="SSF46785">
    <property type="entry name" value="Winged helix' DNA-binding domain"/>
    <property type="match status" value="1"/>
</dbReference>
<dbReference type="InterPro" id="IPR036390">
    <property type="entry name" value="WH_DNA-bd_sf"/>
</dbReference>
<protein>
    <recommendedName>
        <fullName evidence="3">Cdc6 C-terminal domain-containing protein</fullName>
    </recommendedName>
</protein>
<dbReference type="InterPro" id="IPR015163">
    <property type="entry name" value="Cdc6_C"/>
</dbReference>
<dbReference type="InterPro" id="IPR036388">
    <property type="entry name" value="WH-like_DNA-bd_sf"/>
</dbReference>
<dbReference type="Gene3D" id="1.10.10.10">
    <property type="entry name" value="Winged helix-like DNA-binding domain superfamily/Winged helix DNA-binding domain"/>
    <property type="match status" value="1"/>
</dbReference>
<feature type="domain" description="Cdc6 C-terminal" evidence="3">
    <location>
        <begin position="14"/>
        <end position="100"/>
    </location>
</feature>
<organism evidence="4">
    <name type="scientific">marine sediment metagenome</name>
    <dbReference type="NCBI Taxonomy" id="412755"/>
    <lineage>
        <taxon>unclassified sequences</taxon>
        <taxon>metagenomes</taxon>
        <taxon>ecological metagenomes</taxon>
    </lineage>
</organism>
<dbReference type="AlphaFoldDB" id="X1A9T2"/>